<dbReference type="EMBL" id="CAJPIZ010008745">
    <property type="protein sequence ID" value="CAG2111351.1"/>
    <property type="molecule type" value="Genomic_DNA"/>
</dbReference>
<dbReference type="InterPro" id="IPR011009">
    <property type="entry name" value="Kinase-like_dom_sf"/>
</dbReference>
<gene>
    <name evidence="3" type="ORF">OSB1V03_LOCUS11332</name>
</gene>
<dbReference type="GO" id="GO:0004674">
    <property type="term" value="F:protein serine/threonine kinase activity"/>
    <property type="evidence" value="ECO:0007669"/>
    <property type="project" value="InterPro"/>
</dbReference>
<dbReference type="AlphaFoldDB" id="A0A7R9KWX4"/>
<dbReference type="Gene3D" id="1.10.510.10">
    <property type="entry name" value="Transferase(Phosphotransferase) domain 1"/>
    <property type="match status" value="1"/>
</dbReference>
<dbReference type="SMART" id="SM00220">
    <property type="entry name" value="S_TKc"/>
    <property type="match status" value="1"/>
</dbReference>
<dbReference type="SUPFAM" id="SSF56112">
    <property type="entry name" value="Protein kinase-like (PK-like)"/>
    <property type="match status" value="1"/>
</dbReference>
<sequence>MSDEEEEPAKKRLRTSSPIPADPLISGISPREESRYSGPLAHTSANVSPIGSEGSLGIGVSDPSLDRSDLFADMPGVPEVSFAEVVANMDIEDTPTIQFTEMENFYNNLNVGHNLGTVRLTDMIEAYLNDPSYLFIRSLNSGTFGDVYKAIYTEHINWRPHQQEVSAIKVVPTTPTTNAIQEREIVDFLTEEGSQHPNIIEFYDCFQGPMTTYIVMEFGPIGDLHSQLRIVNNAQQLAWVPLQSVFARHVIRGVAEGVRHLFSLNIIHGDIKPENVMLFWGPAALPINDRRVHWVPKLTDFSNSRADPYGGEILVNRPLCSLHMASPESYQQMIYFAKPADVYSVGALLLAMLTARYSFVPPIPPGVQITQQQLIILSTTMKSDMNYVHLVTMAFPQPLQDSLVGLLNSVPDYRMTIYDFLASPWFALPVGAPGVEYNPDEP</sequence>
<proteinExistence type="predicted"/>
<evidence type="ECO:0000313" key="4">
    <source>
        <dbReference type="Proteomes" id="UP000759131"/>
    </source>
</evidence>
<dbReference type="GO" id="GO:0006914">
    <property type="term" value="P:autophagy"/>
    <property type="evidence" value="ECO:0007669"/>
    <property type="project" value="UniProtKB-ARBA"/>
</dbReference>
<feature type="domain" description="Protein kinase" evidence="2">
    <location>
        <begin position="133"/>
        <end position="426"/>
    </location>
</feature>
<dbReference type="GO" id="GO:0005737">
    <property type="term" value="C:cytoplasm"/>
    <property type="evidence" value="ECO:0007669"/>
    <property type="project" value="TreeGrafter"/>
</dbReference>
<dbReference type="PANTHER" id="PTHR24348">
    <property type="entry name" value="SERINE/THREONINE-PROTEIN KINASE UNC-51-RELATED"/>
    <property type="match status" value="1"/>
</dbReference>
<dbReference type="PROSITE" id="PS50011">
    <property type="entry name" value="PROTEIN_KINASE_DOM"/>
    <property type="match status" value="1"/>
</dbReference>
<dbReference type="OrthoDB" id="541276at2759"/>
<dbReference type="EMBL" id="OC863320">
    <property type="protein sequence ID" value="CAD7630921.1"/>
    <property type="molecule type" value="Genomic_DNA"/>
</dbReference>
<name>A0A7R9KWX4_9ACAR</name>
<evidence type="ECO:0000259" key="2">
    <source>
        <dbReference type="PROSITE" id="PS50011"/>
    </source>
</evidence>
<dbReference type="InterPro" id="IPR045269">
    <property type="entry name" value="Atg1-like"/>
</dbReference>
<accession>A0A7R9KWX4</accession>
<dbReference type="InterPro" id="IPR008271">
    <property type="entry name" value="Ser/Thr_kinase_AS"/>
</dbReference>
<organism evidence="3">
    <name type="scientific">Medioppia subpectinata</name>
    <dbReference type="NCBI Taxonomy" id="1979941"/>
    <lineage>
        <taxon>Eukaryota</taxon>
        <taxon>Metazoa</taxon>
        <taxon>Ecdysozoa</taxon>
        <taxon>Arthropoda</taxon>
        <taxon>Chelicerata</taxon>
        <taxon>Arachnida</taxon>
        <taxon>Acari</taxon>
        <taxon>Acariformes</taxon>
        <taxon>Sarcoptiformes</taxon>
        <taxon>Oribatida</taxon>
        <taxon>Brachypylina</taxon>
        <taxon>Oppioidea</taxon>
        <taxon>Oppiidae</taxon>
        <taxon>Medioppia</taxon>
    </lineage>
</organism>
<dbReference type="InterPro" id="IPR000719">
    <property type="entry name" value="Prot_kinase_dom"/>
</dbReference>
<dbReference type="Proteomes" id="UP000759131">
    <property type="component" value="Unassembled WGS sequence"/>
</dbReference>
<dbReference type="GO" id="GO:0005524">
    <property type="term" value="F:ATP binding"/>
    <property type="evidence" value="ECO:0007669"/>
    <property type="project" value="InterPro"/>
</dbReference>
<dbReference type="PROSITE" id="PS00108">
    <property type="entry name" value="PROTEIN_KINASE_ST"/>
    <property type="match status" value="1"/>
</dbReference>
<dbReference type="GO" id="GO:0010506">
    <property type="term" value="P:regulation of autophagy"/>
    <property type="evidence" value="ECO:0007669"/>
    <property type="project" value="InterPro"/>
</dbReference>
<keyword evidence="4" id="KW-1185">Reference proteome</keyword>
<evidence type="ECO:0000256" key="1">
    <source>
        <dbReference type="SAM" id="MobiDB-lite"/>
    </source>
</evidence>
<evidence type="ECO:0000313" key="3">
    <source>
        <dbReference type="EMBL" id="CAD7630921.1"/>
    </source>
</evidence>
<feature type="region of interest" description="Disordered" evidence="1">
    <location>
        <begin position="1"/>
        <end position="52"/>
    </location>
</feature>
<protein>
    <recommendedName>
        <fullName evidence="2">Protein kinase domain-containing protein</fullName>
    </recommendedName>
</protein>
<dbReference type="Pfam" id="PF00069">
    <property type="entry name" value="Pkinase"/>
    <property type="match status" value="1"/>
</dbReference>
<dbReference type="CDD" id="cd00180">
    <property type="entry name" value="PKc"/>
    <property type="match status" value="1"/>
</dbReference>
<reference evidence="3" key="1">
    <citation type="submission" date="2020-11" db="EMBL/GenBank/DDBJ databases">
        <authorList>
            <person name="Tran Van P."/>
        </authorList>
    </citation>
    <scope>NUCLEOTIDE SEQUENCE</scope>
</reference>